<dbReference type="InterPro" id="IPR001496">
    <property type="entry name" value="SOCS_box"/>
</dbReference>
<accession>A0AAJ7WRK2</accession>
<dbReference type="InterPro" id="IPR036770">
    <property type="entry name" value="Ankyrin_rpt-contain_sf"/>
</dbReference>
<keyword evidence="2" id="KW-0677">Repeat</keyword>
<dbReference type="PANTHER" id="PTHR24198:SF173">
    <property type="entry name" value="ANKYRIN REPEAT AND SOCS BOX PROTEIN 10-RELATED"/>
    <property type="match status" value="1"/>
</dbReference>
<dbReference type="GO" id="GO:0005737">
    <property type="term" value="C:cytoplasm"/>
    <property type="evidence" value="ECO:0007669"/>
    <property type="project" value="TreeGrafter"/>
</dbReference>
<reference evidence="7" key="1">
    <citation type="submission" date="2025-08" db="UniProtKB">
        <authorList>
            <consortium name="RefSeq"/>
        </authorList>
    </citation>
    <scope>IDENTIFICATION</scope>
    <source>
        <tissue evidence="7">Sperm</tissue>
    </source>
</reference>
<dbReference type="PROSITE" id="PS50297">
    <property type="entry name" value="ANK_REP_REGION"/>
    <property type="match status" value="3"/>
</dbReference>
<feature type="repeat" description="ANK" evidence="4">
    <location>
        <begin position="104"/>
        <end position="136"/>
    </location>
</feature>
<evidence type="ECO:0000256" key="4">
    <source>
        <dbReference type="PROSITE-ProRule" id="PRU00023"/>
    </source>
</evidence>
<evidence type="ECO:0000313" key="7">
    <source>
        <dbReference type="RefSeq" id="XP_032807574.1"/>
    </source>
</evidence>
<dbReference type="Gene3D" id="1.10.750.20">
    <property type="entry name" value="SOCS box"/>
    <property type="match status" value="1"/>
</dbReference>
<dbReference type="SMART" id="SM00969">
    <property type="entry name" value="SOCS_box"/>
    <property type="match status" value="1"/>
</dbReference>
<dbReference type="FunFam" id="1.10.750.20:FF:000001">
    <property type="entry name" value="Ankyrin repeat and SOCS box containing 1"/>
    <property type="match status" value="1"/>
</dbReference>
<dbReference type="SMART" id="SM00248">
    <property type="entry name" value="ANK"/>
    <property type="match status" value="7"/>
</dbReference>
<dbReference type="GeneID" id="116941075"/>
<feature type="repeat" description="ANK" evidence="4">
    <location>
        <begin position="72"/>
        <end position="104"/>
    </location>
</feature>
<dbReference type="PROSITE" id="PS50088">
    <property type="entry name" value="ANK_REPEAT"/>
    <property type="match status" value="3"/>
</dbReference>
<protein>
    <submittedName>
        <fullName evidence="7">Ankyrin repeat and SOCS box protein 4-like isoform X1</fullName>
    </submittedName>
</protein>
<evidence type="ECO:0000259" key="5">
    <source>
        <dbReference type="PROSITE" id="PS50225"/>
    </source>
</evidence>
<dbReference type="Proteomes" id="UP001318040">
    <property type="component" value="Chromosome 10"/>
</dbReference>
<dbReference type="InterPro" id="IPR036036">
    <property type="entry name" value="SOCS_box-like_dom_sf"/>
</dbReference>
<evidence type="ECO:0000256" key="2">
    <source>
        <dbReference type="ARBA" id="ARBA00022737"/>
    </source>
</evidence>
<dbReference type="Gene3D" id="1.25.40.20">
    <property type="entry name" value="Ankyrin repeat-containing domain"/>
    <property type="match status" value="2"/>
</dbReference>
<dbReference type="GO" id="GO:0035556">
    <property type="term" value="P:intracellular signal transduction"/>
    <property type="evidence" value="ECO:0007669"/>
    <property type="project" value="InterPro"/>
</dbReference>
<dbReference type="AlphaFoldDB" id="A0AAJ7WRK2"/>
<gene>
    <name evidence="7" type="primary">LOC116941075</name>
</gene>
<dbReference type="SUPFAM" id="SSF158235">
    <property type="entry name" value="SOCS box-like"/>
    <property type="match status" value="1"/>
</dbReference>
<dbReference type="Pfam" id="PF07525">
    <property type="entry name" value="SOCS_box"/>
    <property type="match status" value="1"/>
</dbReference>
<proteinExistence type="predicted"/>
<dbReference type="SUPFAM" id="SSF48403">
    <property type="entry name" value="Ankyrin repeat"/>
    <property type="match status" value="1"/>
</dbReference>
<dbReference type="PROSITE" id="PS50225">
    <property type="entry name" value="SOCS"/>
    <property type="match status" value="1"/>
</dbReference>
<feature type="domain" description="SOCS box" evidence="5">
    <location>
        <begin position="379"/>
        <end position="415"/>
    </location>
</feature>
<feature type="repeat" description="ANK" evidence="4">
    <location>
        <begin position="249"/>
        <end position="281"/>
    </location>
</feature>
<sequence length="424" mass="46719">MDNILLAQEDMCGEGKIRFLEALNANEVALVENYLQSDIVQVDQIFYVEDEHMKLAAYKPGFWLPNYKLQSSSVMPLHVAAALGREECTRVLLRRGADPNAMPNGKTPLHVACLLERPAIVSLLLEYGADPDKYSTSGLAAIHYCTTPQSLECSLLLLSVGADVNLETGNAAEEMPLHTAARCGLPEHTALYVSHGAEVDGSDGHDETPLCTAIFWALSMRNMCVSPQHHKVCERLLTLGADPNGVDTDRKSALHRAAWNADCTLLELLLSAGAHVNQLDGLGCTALQYIVRVVSVRPTLQPERCIQMLLNHGSVSIYPLQFHKVLELCGNSPAAVEILVNSYKQLRITHAWAPALSQDAREAHRDFYASLLHFCNGVPRSLLHLSRCAIRGVLGERCHCQIPRLPLPARLRDYLLLNPEGIIY</sequence>
<comment type="pathway">
    <text evidence="1">Protein modification; protein ubiquitination.</text>
</comment>
<organism evidence="6 7">
    <name type="scientific">Petromyzon marinus</name>
    <name type="common">Sea lamprey</name>
    <dbReference type="NCBI Taxonomy" id="7757"/>
    <lineage>
        <taxon>Eukaryota</taxon>
        <taxon>Metazoa</taxon>
        <taxon>Chordata</taxon>
        <taxon>Craniata</taxon>
        <taxon>Vertebrata</taxon>
        <taxon>Cyclostomata</taxon>
        <taxon>Hyperoartia</taxon>
        <taxon>Petromyzontiformes</taxon>
        <taxon>Petromyzontidae</taxon>
        <taxon>Petromyzon</taxon>
    </lineage>
</organism>
<dbReference type="Pfam" id="PF12796">
    <property type="entry name" value="Ank_2"/>
    <property type="match status" value="1"/>
</dbReference>
<keyword evidence="6" id="KW-1185">Reference proteome</keyword>
<name>A0AAJ7WRK2_PETMA</name>
<evidence type="ECO:0000256" key="1">
    <source>
        <dbReference type="ARBA" id="ARBA00004906"/>
    </source>
</evidence>
<dbReference type="CDD" id="cd03723">
    <property type="entry name" value="SOCS_ASB4_ASB18"/>
    <property type="match status" value="1"/>
</dbReference>
<evidence type="ECO:0000313" key="6">
    <source>
        <dbReference type="Proteomes" id="UP001318040"/>
    </source>
</evidence>
<evidence type="ECO:0000256" key="3">
    <source>
        <dbReference type="ARBA" id="ARBA00023043"/>
    </source>
</evidence>
<dbReference type="RefSeq" id="XP_032807574.1">
    <property type="nucleotide sequence ID" value="XM_032951683.1"/>
</dbReference>
<keyword evidence="3 4" id="KW-0040">ANK repeat</keyword>
<dbReference type="KEGG" id="pmrn:116941075"/>
<dbReference type="InterPro" id="IPR002110">
    <property type="entry name" value="Ankyrin_rpt"/>
</dbReference>
<dbReference type="PANTHER" id="PTHR24198">
    <property type="entry name" value="ANKYRIN REPEAT AND PROTEIN KINASE DOMAIN-CONTAINING PROTEIN"/>
    <property type="match status" value="1"/>
</dbReference>